<keyword evidence="13" id="KW-1185">Reference proteome</keyword>
<dbReference type="EC" id="3.1.3.15" evidence="10"/>
<reference evidence="11" key="1">
    <citation type="submission" date="2015-09" db="EMBL/GenBank/DDBJ databases">
        <title>Draft Genome Sequences of Two Novel Amoeba-resistant Intranuclear Bacteria, Candidatus Berkiella cookevillensis and Candidatus Berkiella aquae.</title>
        <authorList>
            <person name="Mehari Y.T."/>
            <person name="Arivett B.A."/>
            <person name="Farone A.L."/>
            <person name="Gunderson J.H."/>
            <person name="Farone M.B."/>
        </authorList>
    </citation>
    <scope>NUCLEOTIDE SEQUENCE [LARGE SCALE GENOMIC DNA]</scope>
    <source>
        <strain evidence="11">HT99</strain>
    </source>
</reference>
<dbReference type="UniPathway" id="UPA00031">
    <property type="reaction ID" value="UER00011"/>
</dbReference>
<feature type="binding site" evidence="10">
    <location>
        <position position="101"/>
    </location>
    <ligand>
        <name>Zn(2+)</name>
        <dbReference type="ChEBI" id="CHEBI:29105"/>
    </ligand>
</feature>
<dbReference type="CDD" id="cd07503">
    <property type="entry name" value="HAD_HisB-N"/>
    <property type="match status" value="1"/>
</dbReference>
<comment type="pathway">
    <text evidence="1 10">Amino-acid biosynthesis; L-histidine biosynthesis; L-histidine from 5-phospho-alpha-D-ribose 1-diphosphate: step 6/9.</text>
</comment>
<evidence type="ECO:0000256" key="8">
    <source>
        <dbReference type="ARBA" id="ARBA00023239"/>
    </source>
</evidence>
<feature type="region of interest" description="Imidazoleglycerol-phosphate dehydratase" evidence="10">
    <location>
        <begin position="168"/>
        <end position="356"/>
    </location>
</feature>
<keyword evidence="6 10" id="KW-0460">Magnesium</keyword>
<comment type="cofactor">
    <cofactor evidence="10">
        <name>Zn(2+)</name>
        <dbReference type="ChEBI" id="CHEBI:29105"/>
    </cofactor>
</comment>
<evidence type="ECO:0000256" key="7">
    <source>
        <dbReference type="ARBA" id="ARBA00023102"/>
    </source>
</evidence>
<organism evidence="11">
    <name type="scientific">Candidatus Berkiella aquae</name>
    <dbReference type="NCBI Taxonomy" id="295108"/>
    <lineage>
        <taxon>Bacteria</taxon>
        <taxon>Pseudomonadati</taxon>
        <taxon>Pseudomonadota</taxon>
        <taxon>Gammaproteobacteria</taxon>
        <taxon>Candidatus Berkiellales</taxon>
        <taxon>Candidatus Berkiellaceae</taxon>
        <taxon>Candidatus Berkiella</taxon>
    </lineage>
</organism>
<dbReference type="CDD" id="cd07914">
    <property type="entry name" value="IGPD"/>
    <property type="match status" value="1"/>
</dbReference>
<comment type="subcellular location">
    <subcellularLocation>
        <location evidence="10">Cytoplasm</location>
    </subcellularLocation>
</comment>
<keyword evidence="8 10" id="KW-0456">Lyase</keyword>
<dbReference type="STRING" id="295108.HT99x_01095"/>
<dbReference type="AlphaFoldDB" id="A0A0Q9YMA7"/>
<dbReference type="NCBIfam" id="NF002111">
    <property type="entry name" value="PRK00951.2-1"/>
    <property type="match status" value="1"/>
</dbReference>
<dbReference type="PROSITE" id="PS00955">
    <property type="entry name" value="IGP_DEHYDRATASE_2"/>
    <property type="match status" value="1"/>
</dbReference>
<dbReference type="PROSITE" id="PS00954">
    <property type="entry name" value="IGP_DEHYDRATASE_1"/>
    <property type="match status" value="1"/>
</dbReference>
<dbReference type="NCBIfam" id="TIGR01261">
    <property type="entry name" value="hisB_Nterm"/>
    <property type="match status" value="1"/>
</dbReference>
<dbReference type="InterPro" id="IPR005954">
    <property type="entry name" value="HisB_N"/>
</dbReference>
<dbReference type="NCBIfam" id="NF003937">
    <property type="entry name" value="PRK05446.1"/>
    <property type="match status" value="1"/>
</dbReference>
<dbReference type="Proteomes" id="UP000051497">
    <property type="component" value="Unassembled WGS sequence"/>
</dbReference>
<dbReference type="RefSeq" id="WP_075065720.1">
    <property type="nucleotide sequence ID" value="NZ_LKAJ02000001.1"/>
</dbReference>
<dbReference type="InterPro" id="IPR020566">
    <property type="entry name" value="His_synth_bifunc_HisB"/>
</dbReference>
<dbReference type="InterPro" id="IPR020565">
    <property type="entry name" value="ImidazoleglycerP_deHydtase_CS"/>
</dbReference>
<dbReference type="InterPro" id="IPR000807">
    <property type="entry name" value="ImidazoleglycerolP_deHydtase"/>
</dbReference>
<evidence type="ECO:0000313" key="12">
    <source>
        <dbReference type="EMBL" id="MCS5710407.1"/>
    </source>
</evidence>
<dbReference type="InterPro" id="IPR006543">
    <property type="entry name" value="Histidinol-phos"/>
</dbReference>
<comment type="similarity">
    <text evidence="10">In the C-terminal section; belongs to the imidazoleglycerol-phosphate dehydratase family.</text>
</comment>
<keyword evidence="2 10" id="KW-0963">Cytoplasm</keyword>
<dbReference type="OrthoDB" id="9790411at2"/>
<dbReference type="SUPFAM" id="SSF56784">
    <property type="entry name" value="HAD-like"/>
    <property type="match status" value="1"/>
</dbReference>
<dbReference type="FunFam" id="3.30.230.40:FF:000001">
    <property type="entry name" value="Imidazoleglycerol-phosphate dehydratase HisB"/>
    <property type="match status" value="1"/>
</dbReference>
<comment type="cofactor">
    <cofactor evidence="10">
        <name>Mg(2+)</name>
        <dbReference type="ChEBI" id="CHEBI:18420"/>
    </cofactor>
</comment>
<dbReference type="PATRIC" id="fig|1590043.3.peg.1107"/>
<keyword evidence="7 10" id="KW-0368">Histidine biosynthesis</keyword>
<feature type="binding site" evidence="10">
    <location>
        <position position="130"/>
    </location>
    <ligand>
        <name>Mg(2+)</name>
        <dbReference type="ChEBI" id="CHEBI:18420"/>
    </ligand>
</feature>
<evidence type="ECO:0000256" key="3">
    <source>
        <dbReference type="ARBA" id="ARBA00022605"/>
    </source>
</evidence>
<comment type="similarity">
    <text evidence="10">In the N-terminal section; belongs to the histidinol-phosphatase family.</text>
</comment>
<keyword evidence="9 10" id="KW-0511">Multifunctional enzyme</keyword>
<dbReference type="GO" id="GO:0005737">
    <property type="term" value="C:cytoplasm"/>
    <property type="evidence" value="ECO:0007669"/>
    <property type="project" value="UniProtKB-SubCell"/>
</dbReference>
<keyword evidence="5 10" id="KW-0378">Hydrolase</keyword>
<gene>
    <name evidence="10 11" type="primary">hisB</name>
    <name evidence="12" type="ORF">HT99x_003115</name>
    <name evidence="11" type="ORF">HT99x_01095</name>
</gene>
<evidence type="ECO:0000256" key="10">
    <source>
        <dbReference type="HAMAP-Rule" id="MF_01022"/>
    </source>
</evidence>
<evidence type="ECO:0000256" key="6">
    <source>
        <dbReference type="ARBA" id="ARBA00022842"/>
    </source>
</evidence>
<dbReference type="EC" id="4.2.1.19" evidence="10"/>
<sequence>MNQEKILFIDRDGTLIVEPQDYQVDSLDKLTLLPGVISALLSFIDAGYRLVMVTNQDGLGTTDYPENDFNQVQKVLLNVFSSQGITFDAIRVCRHFEQDKCRCRKPEIGLVLDYLNSQKIDRENSYVIGDRLTDLALADNMGIKGLQLGQGDNKTWQAIANTILNKPRRASIQRKTKETDVCVKVDLDNSTMLEISTGIAFFDHMLSQLASHGGFGLQAVVKGDWEVDDHHTVEDTALTIGQAIAQALGDKRGIGRYGFLLPMDESLAQVAMDLCGRASFVFQGTFSREKVGELSTECVPHFFSSFAQALGAALHIQITGENTHHMIEAIFKGVGRSLRQAIAQNGQILPSTKGVL</sequence>
<dbReference type="EMBL" id="LKAJ02000001">
    <property type="protein sequence ID" value="MCS5710407.1"/>
    <property type="molecule type" value="Genomic_DNA"/>
</dbReference>
<comment type="pathway">
    <text evidence="10">Amino-acid biosynthesis; L-histidine biosynthesis; L-histidine from 5-phospho-alpha-D-ribose 1-diphosphate: step 8/9.</text>
</comment>
<dbReference type="FunFam" id="3.30.230.40:FF:000003">
    <property type="entry name" value="Imidazoleglycerol-phosphate dehydratase HisB"/>
    <property type="match status" value="1"/>
</dbReference>
<dbReference type="PANTHER" id="PTHR23133">
    <property type="entry name" value="IMIDAZOLEGLYCEROL-PHOSPHATE DEHYDRATASE HIS7"/>
    <property type="match status" value="1"/>
</dbReference>
<keyword evidence="10" id="KW-0862">Zinc</keyword>
<feature type="binding site" evidence="10">
    <location>
        <position position="103"/>
    </location>
    <ligand>
        <name>Zn(2+)</name>
        <dbReference type="ChEBI" id="CHEBI:29105"/>
    </ligand>
</feature>
<comment type="catalytic activity">
    <reaction evidence="10">
        <text>L-histidinol phosphate + H2O = L-histidinol + phosphate</text>
        <dbReference type="Rhea" id="RHEA:14465"/>
        <dbReference type="ChEBI" id="CHEBI:15377"/>
        <dbReference type="ChEBI" id="CHEBI:43474"/>
        <dbReference type="ChEBI" id="CHEBI:57699"/>
        <dbReference type="ChEBI" id="CHEBI:57980"/>
        <dbReference type="EC" id="3.1.3.15"/>
    </reaction>
</comment>
<feature type="active site" description="Nucleophile" evidence="10">
    <location>
        <position position="10"/>
    </location>
</feature>
<dbReference type="SUPFAM" id="SSF54211">
    <property type="entry name" value="Ribosomal protein S5 domain 2-like"/>
    <property type="match status" value="2"/>
</dbReference>
<dbReference type="HAMAP" id="MF_00076">
    <property type="entry name" value="HisB"/>
    <property type="match status" value="1"/>
</dbReference>
<dbReference type="GO" id="GO:0004401">
    <property type="term" value="F:histidinol-phosphatase activity"/>
    <property type="evidence" value="ECO:0007669"/>
    <property type="project" value="UniProtKB-UniRule"/>
</dbReference>
<dbReference type="GO" id="GO:0004424">
    <property type="term" value="F:imidazoleglycerol-phosphate dehydratase activity"/>
    <property type="evidence" value="ECO:0007669"/>
    <property type="project" value="UniProtKB-UniRule"/>
</dbReference>
<feature type="binding site" evidence="10">
    <location>
        <position position="12"/>
    </location>
    <ligand>
        <name>Mg(2+)</name>
        <dbReference type="ChEBI" id="CHEBI:18420"/>
    </ligand>
</feature>
<feature type="binding site" evidence="10">
    <location>
        <position position="95"/>
    </location>
    <ligand>
        <name>Zn(2+)</name>
        <dbReference type="ChEBI" id="CHEBI:29105"/>
    </ligand>
</feature>
<dbReference type="NCBIfam" id="TIGR01662">
    <property type="entry name" value="HAD-SF-IIIA"/>
    <property type="match status" value="1"/>
</dbReference>
<feature type="active site" description="Proton donor" evidence="10">
    <location>
        <position position="12"/>
    </location>
</feature>
<dbReference type="GO" id="GO:0046872">
    <property type="term" value="F:metal ion binding"/>
    <property type="evidence" value="ECO:0007669"/>
    <property type="project" value="UniProtKB-KW"/>
</dbReference>
<reference evidence="12" key="2">
    <citation type="journal article" date="2016" name="Genome Announc.">
        <title>Draft Genome Sequences of Two Novel Amoeba-Resistant Intranuclear Bacteria, 'Candidatus Berkiella cookevillensis' and 'Candidatus Berkiella aquae'.</title>
        <authorList>
            <person name="Mehari Y.T."/>
            <person name="Arivett B.A."/>
            <person name="Farone A.L."/>
            <person name="Gunderson J.H."/>
            <person name="Farone M.B."/>
        </authorList>
    </citation>
    <scope>NUCLEOTIDE SEQUENCE</scope>
    <source>
        <strain evidence="12">HT99</strain>
    </source>
</reference>
<evidence type="ECO:0000256" key="2">
    <source>
        <dbReference type="ARBA" id="ARBA00022490"/>
    </source>
</evidence>
<dbReference type="InterPro" id="IPR038494">
    <property type="entry name" value="IGPD_sf"/>
</dbReference>
<evidence type="ECO:0000313" key="13">
    <source>
        <dbReference type="Proteomes" id="UP000051497"/>
    </source>
</evidence>
<keyword evidence="3 10" id="KW-0028">Amino-acid biosynthesis</keyword>
<evidence type="ECO:0000256" key="4">
    <source>
        <dbReference type="ARBA" id="ARBA00022723"/>
    </source>
</evidence>
<dbReference type="PANTHER" id="PTHR23133:SF2">
    <property type="entry name" value="IMIDAZOLEGLYCEROL-PHOSPHATE DEHYDRATASE"/>
    <property type="match status" value="1"/>
</dbReference>
<reference evidence="12" key="3">
    <citation type="submission" date="2021-06" db="EMBL/GenBank/DDBJ databases">
        <title>Genomic Description and Analysis of Intracellular Bacteria, Candidatus Berkiella cookevillensis and Candidatus Berkiella aquae.</title>
        <authorList>
            <person name="Kidane D.T."/>
            <person name="Mehari Y.T."/>
            <person name="Rice F.C."/>
            <person name="Arivett B.A."/>
            <person name="Farone A.L."/>
            <person name="Berk S.G."/>
            <person name="Farone M.B."/>
        </authorList>
    </citation>
    <scope>NUCLEOTIDE SEQUENCE</scope>
    <source>
        <strain evidence="12">HT99</strain>
    </source>
</reference>
<dbReference type="InterPro" id="IPR006549">
    <property type="entry name" value="HAD-SF_hydro_IIIA"/>
</dbReference>
<dbReference type="Pfam" id="PF00475">
    <property type="entry name" value="IGPD"/>
    <property type="match status" value="1"/>
</dbReference>
<dbReference type="HAMAP" id="MF_01022">
    <property type="entry name" value="Bifunc_HisB"/>
    <property type="match status" value="1"/>
</dbReference>
<protein>
    <recommendedName>
        <fullName evidence="10">Histidine biosynthesis bifunctional protein HisB</fullName>
    </recommendedName>
    <domain>
        <recommendedName>
            <fullName evidence="10">Histidinol-phosphatase</fullName>
            <ecNumber evidence="10">3.1.3.15</ecNumber>
        </recommendedName>
    </domain>
    <domain>
        <recommendedName>
            <fullName evidence="10">Imidazoleglycerol-phosphate dehydratase</fullName>
            <shortName evidence="10">IGPD</shortName>
            <ecNumber evidence="10">4.2.1.19</ecNumber>
        </recommendedName>
    </domain>
</protein>
<feature type="region of interest" description="Histidinol-phosphatase" evidence="10">
    <location>
        <begin position="1"/>
        <end position="167"/>
    </location>
</feature>
<evidence type="ECO:0000256" key="5">
    <source>
        <dbReference type="ARBA" id="ARBA00022801"/>
    </source>
</evidence>
<comment type="catalytic activity">
    <reaction evidence="10">
        <text>D-erythro-1-(imidazol-4-yl)glycerol 3-phosphate = 3-(imidazol-4-yl)-2-oxopropyl phosphate + H2O</text>
        <dbReference type="Rhea" id="RHEA:11040"/>
        <dbReference type="ChEBI" id="CHEBI:15377"/>
        <dbReference type="ChEBI" id="CHEBI:57766"/>
        <dbReference type="ChEBI" id="CHEBI:58278"/>
        <dbReference type="EC" id="4.2.1.19"/>
    </reaction>
</comment>
<dbReference type="InterPro" id="IPR020568">
    <property type="entry name" value="Ribosomal_Su5_D2-typ_SF"/>
</dbReference>
<evidence type="ECO:0000256" key="1">
    <source>
        <dbReference type="ARBA" id="ARBA00005047"/>
    </source>
</evidence>
<feature type="binding site" evidence="10">
    <location>
        <position position="93"/>
    </location>
    <ligand>
        <name>Zn(2+)</name>
        <dbReference type="ChEBI" id="CHEBI:29105"/>
    </ligand>
</feature>
<comment type="caution">
    <text evidence="11">The sequence shown here is derived from an EMBL/GenBank/DDBJ whole genome shotgun (WGS) entry which is preliminary data.</text>
</comment>
<evidence type="ECO:0000256" key="9">
    <source>
        <dbReference type="ARBA" id="ARBA00023268"/>
    </source>
</evidence>
<evidence type="ECO:0000313" key="11">
    <source>
        <dbReference type="EMBL" id="KRG21901.1"/>
    </source>
</evidence>
<dbReference type="Gene3D" id="3.30.230.40">
    <property type="entry name" value="Imidazole glycerol phosphate dehydratase, domain 1"/>
    <property type="match status" value="2"/>
</dbReference>
<dbReference type="EMBL" id="LKAJ01000003">
    <property type="protein sequence ID" value="KRG21901.1"/>
    <property type="molecule type" value="Genomic_DNA"/>
</dbReference>
<dbReference type="InterPro" id="IPR023214">
    <property type="entry name" value="HAD_sf"/>
</dbReference>
<feature type="binding site" evidence="10">
    <location>
        <position position="10"/>
    </location>
    <ligand>
        <name>Mg(2+)</name>
        <dbReference type="ChEBI" id="CHEBI:18420"/>
    </ligand>
</feature>
<proteinExistence type="inferred from homology"/>
<accession>A0A0Q9YMA7</accession>
<keyword evidence="4 10" id="KW-0479">Metal-binding</keyword>
<dbReference type="GO" id="GO:0000105">
    <property type="term" value="P:L-histidine biosynthetic process"/>
    <property type="evidence" value="ECO:0007669"/>
    <property type="project" value="UniProtKB-UniRule"/>
</dbReference>
<dbReference type="Pfam" id="PF13242">
    <property type="entry name" value="Hydrolase_like"/>
    <property type="match status" value="1"/>
</dbReference>
<dbReference type="Gene3D" id="3.40.50.1000">
    <property type="entry name" value="HAD superfamily/HAD-like"/>
    <property type="match status" value="1"/>
</dbReference>
<dbReference type="InterPro" id="IPR036412">
    <property type="entry name" value="HAD-like_sf"/>
</dbReference>
<dbReference type="NCBIfam" id="TIGR01656">
    <property type="entry name" value="Histidinol-ppas"/>
    <property type="match status" value="1"/>
</dbReference>
<name>A0A0Q9YMA7_9GAMM</name>